<keyword evidence="1" id="KW-0479">Metal-binding</keyword>
<dbReference type="GO" id="GO:0003676">
    <property type="term" value="F:nucleic acid binding"/>
    <property type="evidence" value="ECO:0007669"/>
    <property type="project" value="InterPro"/>
</dbReference>
<dbReference type="InterPro" id="IPR054722">
    <property type="entry name" value="PolX-like_BBD"/>
</dbReference>
<accession>A0A151U9A5</accession>
<dbReference type="InterPro" id="IPR029472">
    <property type="entry name" value="Copia-like_N"/>
</dbReference>
<dbReference type="InterPro" id="IPR036875">
    <property type="entry name" value="Znf_CCHC_sf"/>
</dbReference>
<evidence type="ECO:0000256" key="1">
    <source>
        <dbReference type="PROSITE-ProRule" id="PRU00047"/>
    </source>
</evidence>
<dbReference type="Proteomes" id="UP000075243">
    <property type="component" value="Chromosome 1"/>
</dbReference>
<dbReference type="GO" id="GO:0008270">
    <property type="term" value="F:zinc ion binding"/>
    <property type="evidence" value="ECO:0007669"/>
    <property type="project" value="UniProtKB-KW"/>
</dbReference>
<dbReference type="InterPro" id="IPR025724">
    <property type="entry name" value="GAG-pre-integrase_dom"/>
</dbReference>
<evidence type="ECO:0000259" key="2">
    <source>
        <dbReference type="PROSITE" id="PS50158"/>
    </source>
</evidence>
<dbReference type="Pfam" id="PF14244">
    <property type="entry name" value="Retrotran_gag_3"/>
    <property type="match status" value="1"/>
</dbReference>
<dbReference type="AlphaFoldDB" id="A0A151U9A5"/>
<dbReference type="Pfam" id="PF22936">
    <property type="entry name" value="Pol_BBD"/>
    <property type="match status" value="1"/>
</dbReference>
<keyword evidence="1" id="KW-0862">Zinc</keyword>
<dbReference type="PANTHER" id="PTHR37610">
    <property type="entry name" value="CCHC-TYPE DOMAIN-CONTAINING PROTEIN"/>
    <property type="match status" value="1"/>
</dbReference>
<reference evidence="3 4" key="1">
    <citation type="journal article" date="2012" name="Nat. Biotechnol.">
        <title>Draft genome sequence of pigeonpea (Cajanus cajan), an orphan legume crop of resource-poor farmers.</title>
        <authorList>
            <person name="Varshney R.K."/>
            <person name="Chen W."/>
            <person name="Li Y."/>
            <person name="Bharti A.K."/>
            <person name="Saxena R.K."/>
            <person name="Schlueter J.A."/>
            <person name="Donoghue M.T."/>
            <person name="Azam S."/>
            <person name="Fan G."/>
            <person name="Whaley A.M."/>
            <person name="Farmer A.D."/>
            <person name="Sheridan J."/>
            <person name="Iwata A."/>
            <person name="Tuteja R."/>
            <person name="Penmetsa R.V."/>
            <person name="Wu W."/>
            <person name="Upadhyaya H.D."/>
            <person name="Yang S.P."/>
            <person name="Shah T."/>
            <person name="Saxena K.B."/>
            <person name="Michael T."/>
            <person name="McCombie W.R."/>
            <person name="Yang B."/>
            <person name="Zhang G."/>
            <person name="Yang H."/>
            <person name="Wang J."/>
            <person name="Spillane C."/>
            <person name="Cook D.R."/>
            <person name="May G.D."/>
            <person name="Xu X."/>
            <person name="Jackson S.A."/>
        </authorList>
    </citation>
    <scope>NUCLEOTIDE SEQUENCE [LARGE SCALE GENOMIC DNA]</scope>
    <source>
        <strain evidence="4">cv. Asha</strain>
    </source>
</reference>
<dbReference type="Gramene" id="C.cajan_19544.t">
    <property type="protein sequence ID" value="C.cajan_19544.t.cds1"/>
    <property type="gene ID" value="C.cajan_19544"/>
</dbReference>
<proteinExistence type="predicted"/>
<dbReference type="PROSITE" id="PS50158">
    <property type="entry name" value="ZF_CCHC"/>
    <property type="match status" value="1"/>
</dbReference>
<organism evidence="3 4">
    <name type="scientific">Cajanus cajan</name>
    <name type="common">Pigeon pea</name>
    <name type="synonym">Cajanus indicus</name>
    <dbReference type="NCBI Taxonomy" id="3821"/>
    <lineage>
        <taxon>Eukaryota</taxon>
        <taxon>Viridiplantae</taxon>
        <taxon>Streptophyta</taxon>
        <taxon>Embryophyta</taxon>
        <taxon>Tracheophyta</taxon>
        <taxon>Spermatophyta</taxon>
        <taxon>Magnoliopsida</taxon>
        <taxon>eudicotyledons</taxon>
        <taxon>Gunneridae</taxon>
        <taxon>Pentapetalae</taxon>
        <taxon>rosids</taxon>
        <taxon>fabids</taxon>
        <taxon>Fabales</taxon>
        <taxon>Fabaceae</taxon>
        <taxon>Papilionoideae</taxon>
        <taxon>50 kb inversion clade</taxon>
        <taxon>NPAAA clade</taxon>
        <taxon>indigoferoid/millettioid clade</taxon>
        <taxon>Phaseoleae</taxon>
        <taxon>Cajanus</taxon>
    </lineage>
</organism>
<protein>
    <submittedName>
        <fullName evidence="3">Retrovirus-related Pol polyprotein from transposon TNT 1-94</fullName>
    </submittedName>
</protein>
<sequence length="594" mass="66388">MASTNNSSSLPTDDYANPYFLHPSDNPGAFIVSQPLNGDNYNSWSRAILMALGEKNKIGFVDGTIPKPLPTDKSYHSWQRNNNIVASWLLNFISKDLQASVIYSSSATAIWNDLRIRFQQHNGPRVFQLRRDLVTLKQGSLNITHYFTKIKALWEELAEYQPSHACTCGGIKPWIDHHQSEYAMLFLMGLNEGYSHIRGQILLMDPIPPIEKGFSLVLQEEKQQELGIPTNSNDTPTAFAYKSGNDAKSRTNNPTKERPKCEHCGKLGHIKDKCFKLHGYPTHLKQGNSNTNVNQVSDKSAKAFQFTTDQYHQILSLLQNQPSSNCIESNPIVNGLLLSIRPSFNSIPSTKWILDSGASTHVACSLSLFKTYKIIKNRHVTLPNQSHIPVCGIGTVYLDQDIVLKDVIYVPQFQYNLLSINCLLKHNSLSLLFISNKFILQDILHNKMIGTGEAVQGVYLLNQLVNPASLASVNNNSVCFSDNSLNVNSNSASVNSTCTKDAAIWHSRFGHVNDTVLKILSNKIPFSMPTSYSSSSCHICPISKFRKLPFVSHNNFCSTPFDLVHCDVCSINDPKEATTNNNLSLLWSILMPRL</sequence>
<evidence type="ECO:0000313" key="3">
    <source>
        <dbReference type="EMBL" id="KYP75905.1"/>
    </source>
</evidence>
<evidence type="ECO:0000313" key="4">
    <source>
        <dbReference type="Proteomes" id="UP000075243"/>
    </source>
</evidence>
<dbReference type="InterPro" id="IPR001878">
    <property type="entry name" value="Znf_CCHC"/>
</dbReference>
<dbReference type="SUPFAM" id="SSF57756">
    <property type="entry name" value="Retrovirus zinc finger-like domains"/>
    <property type="match status" value="1"/>
</dbReference>
<keyword evidence="1" id="KW-0863">Zinc-finger</keyword>
<keyword evidence="4" id="KW-1185">Reference proteome</keyword>
<dbReference type="Pfam" id="PF13976">
    <property type="entry name" value="gag_pre-integrs"/>
    <property type="match status" value="1"/>
</dbReference>
<name>A0A151U9A5_CAJCA</name>
<dbReference type="OMA" id="HENDILW"/>
<dbReference type="PANTHER" id="PTHR37610:SF97">
    <property type="entry name" value="RETROTRANSPOSON GAG DOMAIN-CONTAINING PROTEIN"/>
    <property type="match status" value="1"/>
</dbReference>
<dbReference type="EMBL" id="CM003603">
    <property type="protein sequence ID" value="KYP75905.1"/>
    <property type="molecule type" value="Genomic_DNA"/>
</dbReference>
<gene>
    <name evidence="3" type="ORF">KK1_020114</name>
</gene>
<feature type="domain" description="CCHC-type" evidence="2">
    <location>
        <begin position="260"/>
        <end position="274"/>
    </location>
</feature>